<dbReference type="EMBL" id="PFPL01000046">
    <property type="protein sequence ID" value="PIZ95722.1"/>
    <property type="molecule type" value="Genomic_DNA"/>
</dbReference>
<dbReference type="PROSITE" id="PS00962">
    <property type="entry name" value="RIBOSOMAL_S2_1"/>
    <property type="match status" value="1"/>
</dbReference>
<accession>A0A2M7VA12</accession>
<dbReference type="Gene3D" id="3.40.50.10490">
    <property type="entry name" value="Glucose-6-phosphate isomerase like protein, domain 1"/>
    <property type="match status" value="1"/>
</dbReference>
<dbReference type="Proteomes" id="UP000231453">
    <property type="component" value="Unassembled WGS sequence"/>
</dbReference>
<dbReference type="CDD" id="cd01425">
    <property type="entry name" value="RPS2"/>
    <property type="match status" value="1"/>
</dbReference>
<dbReference type="GO" id="GO:0006412">
    <property type="term" value="P:translation"/>
    <property type="evidence" value="ECO:0007669"/>
    <property type="project" value="UniProtKB-UniRule"/>
</dbReference>
<dbReference type="PANTHER" id="PTHR12534:SF0">
    <property type="entry name" value="SMALL RIBOSOMAL SUBUNIT PROTEIN US2M"/>
    <property type="match status" value="1"/>
</dbReference>
<protein>
    <recommendedName>
        <fullName evidence="4 5">Small ribosomal subunit protein uS2</fullName>
    </recommendedName>
</protein>
<reference evidence="7" key="1">
    <citation type="submission" date="2017-09" db="EMBL/GenBank/DDBJ databases">
        <title>Depth-based differentiation of microbial function through sediment-hosted aquifers and enrichment of novel symbionts in the deep terrestrial subsurface.</title>
        <authorList>
            <person name="Probst A.J."/>
            <person name="Ladd B."/>
            <person name="Jarett J.K."/>
            <person name="Geller-Mcgrath D.E."/>
            <person name="Sieber C.M.K."/>
            <person name="Emerson J.B."/>
            <person name="Anantharaman K."/>
            <person name="Thomas B.C."/>
            <person name="Malmstrom R."/>
            <person name="Stieglmeier M."/>
            <person name="Klingl A."/>
            <person name="Woyke T."/>
            <person name="Ryan C.M."/>
            <person name="Banfield J.F."/>
        </authorList>
    </citation>
    <scope>NUCLEOTIDE SEQUENCE [LARGE SCALE GENOMIC DNA]</scope>
</reference>
<dbReference type="GO" id="GO:0022627">
    <property type="term" value="C:cytosolic small ribosomal subunit"/>
    <property type="evidence" value="ECO:0007669"/>
    <property type="project" value="TreeGrafter"/>
</dbReference>
<dbReference type="InterPro" id="IPR001865">
    <property type="entry name" value="Ribosomal_uS2"/>
</dbReference>
<dbReference type="PANTHER" id="PTHR12534">
    <property type="entry name" value="30S RIBOSOMAL PROTEIN S2 PROKARYOTIC AND ORGANELLAR"/>
    <property type="match status" value="1"/>
</dbReference>
<dbReference type="InterPro" id="IPR005706">
    <property type="entry name" value="Ribosomal_uS2_bac/mit/plastid"/>
</dbReference>
<dbReference type="GO" id="GO:0003735">
    <property type="term" value="F:structural constituent of ribosome"/>
    <property type="evidence" value="ECO:0007669"/>
    <property type="project" value="InterPro"/>
</dbReference>
<dbReference type="SUPFAM" id="SSF52313">
    <property type="entry name" value="Ribosomal protein S2"/>
    <property type="match status" value="1"/>
</dbReference>
<dbReference type="HAMAP" id="MF_00291_B">
    <property type="entry name" value="Ribosomal_uS2_B"/>
    <property type="match status" value="1"/>
</dbReference>
<evidence type="ECO:0000256" key="1">
    <source>
        <dbReference type="ARBA" id="ARBA00006242"/>
    </source>
</evidence>
<name>A0A2M7VA12_9BACT</name>
<evidence type="ECO:0000256" key="5">
    <source>
        <dbReference type="HAMAP-Rule" id="MF_00291"/>
    </source>
</evidence>
<dbReference type="AlphaFoldDB" id="A0A2M7VA12"/>
<comment type="similarity">
    <text evidence="1 5">Belongs to the universal ribosomal protein uS2 family.</text>
</comment>
<evidence type="ECO:0000313" key="6">
    <source>
        <dbReference type="EMBL" id="PIZ95722.1"/>
    </source>
</evidence>
<gene>
    <name evidence="5 6" type="primary">rpsB</name>
    <name evidence="6" type="ORF">COX80_03740</name>
</gene>
<keyword evidence="3 5" id="KW-0687">Ribonucleoprotein</keyword>
<organism evidence="6 7">
    <name type="scientific">Candidatus Magasanikbacteria bacterium CG_4_10_14_0_2_um_filter_33_14</name>
    <dbReference type="NCBI Taxonomy" id="1974636"/>
    <lineage>
        <taxon>Bacteria</taxon>
        <taxon>Candidatus Magasanikiibacteriota</taxon>
    </lineage>
</organism>
<evidence type="ECO:0000256" key="4">
    <source>
        <dbReference type="ARBA" id="ARBA00035256"/>
    </source>
</evidence>
<evidence type="ECO:0000256" key="2">
    <source>
        <dbReference type="ARBA" id="ARBA00022980"/>
    </source>
</evidence>
<comment type="caution">
    <text evidence="6">The sequence shown here is derived from an EMBL/GenBank/DDBJ whole genome shotgun (WGS) entry which is preliminary data.</text>
</comment>
<proteinExistence type="inferred from homology"/>
<dbReference type="NCBIfam" id="TIGR01011">
    <property type="entry name" value="rpsB_bact"/>
    <property type="match status" value="1"/>
</dbReference>
<sequence>MKIPSVLDMLQAGVHFGHKGSRWYPKMKPFIFTSRNQVHIIDLEKTAAQLEIVLPQIKKMASEGKQILFVSTKPQAKNIVQKAAQDCGMPFLVDRWIGGMLTNFDEIRKLTKKYMTQKDQLEKGQLGKYTKKEQLEIAKNLEKMDKYLAGLVTLEKSPDAVFIPSMQMEKTTVTEANKMKIPVIGVCDTNANPNKADYVIPANDDAVKSIEMIVGLVTEAIKEGLAERAKNAAAVKTEGVAPVKTAEKASK</sequence>
<dbReference type="Pfam" id="PF00318">
    <property type="entry name" value="Ribosomal_S2"/>
    <property type="match status" value="1"/>
</dbReference>
<dbReference type="InterPro" id="IPR023591">
    <property type="entry name" value="Ribosomal_uS2_flav_dom_sf"/>
</dbReference>
<evidence type="ECO:0000313" key="7">
    <source>
        <dbReference type="Proteomes" id="UP000231453"/>
    </source>
</evidence>
<keyword evidence="2 5" id="KW-0689">Ribosomal protein</keyword>
<dbReference type="Gene3D" id="1.10.287.610">
    <property type="entry name" value="Helix hairpin bin"/>
    <property type="match status" value="1"/>
</dbReference>
<dbReference type="PRINTS" id="PR00395">
    <property type="entry name" value="RIBOSOMALS2"/>
</dbReference>
<dbReference type="InterPro" id="IPR018130">
    <property type="entry name" value="Ribosomal_uS2_CS"/>
</dbReference>
<evidence type="ECO:0000256" key="3">
    <source>
        <dbReference type="ARBA" id="ARBA00023274"/>
    </source>
</evidence>